<dbReference type="GO" id="GO:1990112">
    <property type="term" value="C:RQC complex"/>
    <property type="evidence" value="ECO:0007669"/>
    <property type="project" value="TreeGrafter"/>
</dbReference>
<dbReference type="AlphaFoldDB" id="M1WJ63"/>
<feature type="compositionally biased region" description="Polar residues" evidence="2">
    <location>
        <begin position="355"/>
        <end position="370"/>
    </location>
</feature>
<organism evidence="4 5">
    <name type="scientific">Pseudodesulfovibrio piezophilus (strain DSM 21447 / JCM 15486 / C1TLV30)</name>
    <name type="common">Desulfovibrio piezophilus</name>
    <dbReference type="NCBI Taxonomy" id="1322246"/>
    <lineage>
        <taxon>Bacteria</taxon>
        <taxon>Pseudomonadati</taxon>
        <taxon>Thermodesulfobacteriota</taxon>
        <taxon>Desulfovibrionia</taxon>
        <taxon>Desulfovibrionales</taxon>
        <taxon>Desulfovibrionaceae</taxon>
    </lineage>
</organism>
<dbReference type="BioCyc" id="DPIE1322246:BN4_RS00570-MONOMER"/>
<dbReference type="Pfam" id="PF05670">
    <property type="entry name" value="NFACT-R_1"/>
    <property type="match status" value="1"/>
</dbReference>
<dbReference type="Gene3D" id="2.30.310.10">
    <property type="entry name" value="ibrinogen binding protein from staphylococcus aureus domain"/>
    <property type="match status" value="1"/>
</dbReference>
<dbReference type="GO" id="GO:0000049">
    <property type="term" value="F:tRNA binding"/>
    <property type="evidence" value="ECO:0007669"/>
    <property type="project" value="TreeGrafter"/>
</dbReference>
<dbReference type="HOGENOM" id="CLU_509711_0_0_7"/>
<evidence type="ECO:0000256" key="2">
    <source>
        <dbReference type="SAM" id="MobiDB-lite"/>
    </source>
</evidence>
<feature type="domain" description="NFACT RNA-binding" evidence="3">
    <location>
        <begin position="381"/>
        <end position="483"/>
    </location>
</feature>
<dbReference type="EMBL" id="FO203427">
    <property type="protein sequence ID" value="CCH47346.1"/>
    <property type="molecule type" value="Genomic_DNA"/>
</dbReference>
<evidence type="ECO:0000313" key="4">
    <source>
        <dbReference type="EMBL" id="CCH47346.1"/>
    </source>
</evidence>
<dbReference type="STRING" id="1322246.BN4_10106"/>
<feature type="coiled-coil region" evidence="1">
    <location>
        <begin position="240"/>
        <end position="277"/>
    </location>
</feature>
<accession>M1WJ63</accession>
<dbReference type="eggNOG" id="COG1293">
    <property type="taxonomic scope" value="Bacteria"/>
</dbReference>
<dbReference type="PATRIC" id="fig|879567.3.peg.113"/>
<name>M1WJ63_PSEP2</name>
<reference evidence="5" key="2">
    <citation type="journal article" date="2013" name="Stand. Genomic Sci.">
        <title>Complete genome sequence of Desulfocapsa sulfexigens, a marine deltaproteobacterium specialized in disproportionating inorganic sulfur compounds.</title>
        <authorList>
            <person name="Finster K.W."/>
            <person name="Kjeldsen K.U."/>
            <person name="Kube M."/>
            <person name="Reinhardt R."/>
            <person name="Mussmann M."/>
            <person name="Amann R."/>
            <person name="Schreiber L."/>
        </authorList>
    </citation>
    <scope>NUCLEOTIDE SEQUENCE [LARGE SCALE GENOMIC DNA]</scope>
    <source>
        <strain evidence="5">DSM 10523 / SB164P1</strain>
    </source>
</reference>
<evidence type="ECO:0000313" key="5">
    <source>
        <dbReference type="Proteomes" id="UP000011724"/>
    </source>
</evidence>
<dbReference type="Proteomes" id="UP000011724">
    <property type="component" value="Chromosome"/>
</dbReference>
<sequence length="504" mass="57411">MEANFFRFLGAELASLLIGRRIDKVFAPAPGVWTLKIQNSGDPLHLLFRPAKTEAHLFLSAVKPINPPNATAMAMWFRKRLRNRKIIGWKLDWPNLRLALELSPRLEPASGKFLVLNARSGMKFTNELMEGFGQSPEWPALEDILENKDIWREYPHISPPFRKALSNLPEEQRHHFYMEMASGKMPLFFLHKSKQGWTSPLSWSRKEESESFVSALEAGNSYGERTLFPLLEMEEEKPGQTLLKRARKKVERNLARLEEEENRLQKLADEKIKAEALQAELYKFKLLEGLEVITATHPHHGPQTIPLNPYLSPTENMEHYFKLAAKADRGFPHIQRRRTELLAELKQLEAGGIPESQQQGKSPLPEATSSLPKRYKGLAVSLFRSSDGFTILRGKNKQANHAMLSRASSPFDYWLHLSDGPSSHVILKRDHPGQEVPQRTLVEAAILCGLKSYRQDDGKADIMYALVKDIRKIKGFAHGQVMVDQRKGTLRVDLDPTLEKRLGG</sequence>
<dbReference type="GO" id="GO:0043023">
    <property type="term" value="F:ribosomal large subunit binding"/>
    <property type="evidence" value="ECO:0007669"/>
    <property type="project" value="TreeGrafter"/>
</dbReference>
<dbReference type="Pfam" id="PF05833">
    <property type="entry name" value="NFACT_N"/>
    <property type="match status" value="1"/>
</dbReference>
<gene>
    <name evidence="4" type="ordered locus">BN4_10106</name>
</gene>
<proteinExistence type="predicted"/>
<dbReference type="InterPro" id="IPR051608">
    <property type="entry name" value="RQC_Subunit_NEMF"/>
</dbReference>
<protein>
    <recommendedName>
        <fullName evidence="3">NFACT RNA-binding domain-containing protein</fullName>
    </recommendedName>
</protein>
<evidence type="ECO:0000259" key="3">
    <source>
        <dbReference type="Pfam" id="PF05670"/>
    </source>
</evidence>
<dbReference type="PANTHER" id="PTHR15239">
    <property type="entry name" value="NUCLEAR EXPORT MEDIATOR FACTOR NEMF"/>
    <property type="match status" value="1"/>
</dbReference>
<dbReference type="KEGG" id="dpi:BN4_10106"/>
<dbReference type="OrthoDB" id="9766163at2"/>
<keyword evidence="1" id="KW-0175">Coiled coil</keyword>
<dbReference type="InterPro" id="IPR008532">
    <property type="entry name" value="NFACT_RNA-bd"/>
</dbReference>
<reference evidence="4 5" key="1">
    <citation type="journal article" date="2013" name="PLoS ONE">
        <title>The first genomic and proteomic characterization of a deep-sea sulfate reducer: insights into the piezophilic lifestyle of Desulfovibrio piezophilus.</title>
        <authorList>
            <person name="Pradel N."/>
            <person name="Ji B."/>
            <person name="Gimenez G."/>
            <person name="Talla E."/>
            <person name="Lenoble P."/>
            <person name="Garel M."/>
            <person name="Tamburini C."/>
            <person name="Fourquet P."/>
            <person name="Lebrun R."/>
            <person name="Bertin P."/>
            <person name="Denis Y."/>
            <person name="Pophillat M."/>
            <person name="Barbe V."/>
            <person name="Ollivier B."/>
            <person name="Dolla A."/>
        </authorList>
    </citation>
    <scope>NUCLEOTIDE SEQUENCE [LARGE SCALE GENOMIC DNA]</scope>
    <source>
        <strain evidence="5">DSM 10523 / SB164P1</strain>
    </source>
</reference>
<dbReference type="GO" id="GO:0072344">
    <property type="term" value="P:rescue of stalled ribosome"/>
    <property type="evidence" value="ECO:0007669"/>
    <property type="project" value="TreeGrafter"/>
</dbReference>
<feature type="region of interest" description="Disordered" evidence="2">
    <location>
        <begin position="351"/>
        <end position="370"/>
    </location>
</feature>
<evidence type="ECO:0000256" key="1">
    <source>
        <dbReference type="SAM" id="Coils"/>
    </source>
</evidence>
<keyword evidence="5" id="KW-1185">Reference proteome</keyword>
<dbReference type="PANTHER" id="PTHR15239:SF6">
    <property type="entry name" value="RIBOSOME QUALITY CONTROL COMPLEX SUBUNIT NEMF"/>
    <property type="match status" value="1"/>
</dbReference>